<feature type="domain" description="Endonuclease/exonuclease/phosphatase" evidence="1">
    <location>
        <begin position="195"/>
        <end position="324"/>
    </location>
</feature>
<organism evidence="2 3">
    <name type="scientific">Corchorus capsularis</name>
    <name type="common">Jute</name>
    <dbReference type="NCBI Taxonomy" id="210143"/>
    <lineage>
        <taxon>Eukaryota</taxon>
        <taxon>Viridiplantae</taxon>
        <taxon>Streptophyta</taxon>
        <taxon>Embryophyta</taxon>
        <taxon>Tracheophyta</taxon>
        <taxon>Spermatophyta</taxon>
        <taxon>Magnoliopsida</taxon>
        <taxon>eudicotyledons</taxon>
        <taxon>Gunneridae</taxon>
        <taxon>Pentapetalae</taxon>
        <taxon>rosids</taxon>
        <taxon>malvids</taxon>
        <taxon>Malvales</taxon>
        <taxon>Malvaceae</taxon>
        <taxon>Grewioideae</taxon>
        <taxon>Apeibeae</taxon>
        <taxon>Corchorus</taxon>
    </lineage>
</organism>
<dbReference type="Gramene" id="OMO93776">
    <property type="protein sequence ID" value="OMO93776"/>
    <property type="gene ID" value="CCACVL1_06353"/>
</dbReference>
<dbReference type="PANTHER" id="PTHR12121:SF79">
    <property type="entry name" value="CARBON CATABOLITE REPRESSOR PROTEIN 4 HOMOLOG 1-LIKE ISOFORM X1"/>
    <property type="match status" value="1"/>
</dbReference>
<protein>
    <submittedName>
        <fullName evidence="2">Endonuclease/exonuclease/phosphatase</fullName>
    </submittedName>
</protein>
<accession>A0A1R3JG14</accession>
<dbReference type="OrthoDB" id="428734at2759"/>
<proteinExistence type="predicted"/>
<comment type="caution">
    <text evidence="2">The sequence shown here is derived from an EMBL/GenBank/DDBJ whole genome shotgun (WGS) entry which is preliminary data.</text>
</comment>
<evidence type="ECO:0000313" key="2">
    <source>
        <dbReference type="EMBL" id="OMO93776.1"/>
    </source>
</evidence>
<keyword evidence="2" id="KW-0378">Hydrolase</keyword>
<name>A0A1R3JG14_COCAP</name>
<evidence type="ECO:0000313" key="3">
    <source>
        <dbReference type="Proteomes" id="UP000188268"/>
    </source>
</evidence>
<keyword evidence="2" id="KW-0255">Endonuclease</keyword>
<dbReference type="InterPro" id="IPR036691">
    <property type="entry name" value="Endo/exonu/phosph_ase_sf"/>
</dbReference>
<gene>
    <name evidence="2" type="ORF">CCACVL1_06353</name>
</gene>
<dbReference type="EMBL" id="AWWV01008041">
    <property type="protein sequence ID" value="OMO93776.1"/>
    <property type="molecule type" value="Genomic_DNA"/>
</dbReference>
<keyword evidence="3" id="KW-1185">Reference proteome</keyword>
<dbReference type="InterPro" id="IPR050410">
    <property type="entry name" value="CCR4/nocturin_mRNA_transcr"/>
</dbReference>
<evidence type="ECO:0000259" key="1">
    <source>
        <dbReference type="Pfam" id="PF03372"/>
    </source>
</evidence>
<dbReference type="GO" id="GO:0000175">
    <property type="term" value="F:3'-5'-RNA exonuclease activity"/>
    <property type="evidence" value="ECO:0007669"/>
    <property type="project" value="TreeGrafter"/>
</dbReference>
<keyword evidence="2" id="KW-0269">Exonuclease</keyword>
<dbReference type="Gene3D" id="3.60.10.10">
    <property type="entry name" value="Endonuclease/exonuclease/phosphatase"/>
    <property type="match status" value="2"/>
</dbReference>
<dbReference type="Pfam" id="PF03372">
    <property type="entry name" value="Exo_endo_phos"/>
    <property type="match status" value="1"/>
</dbReference>
<dbReference type="InterPro" id="IPR005135">
    <property type="entry name" value="Endo/exonuclease/phosphatase"/>
</dbReference>
<dbReference type="PANTHER" id="PTHR12121">
    <property type="entry name" value="CARBON CATABOLITE REPRESSOR PROTEIN 4"/>
    <property type="match status" value="1"/>
</dbReference>
<dbReference type="SUPFAM" id="SSF56219">
    <property type="entry name" value="DNase I-like"/>
    <property type="match status" value="1"/>
</dbReference>
<dbReference type="AlphaFoldDB" id="A0A1R3JG14"/>
<dbReference type="GO" id="GO:0004519">
    <property type="term" value="F:endonuclease activity"/>
    <property type="evidence" value="ECO:0007669"/>
    <property type="project" value="UniProtKB-KW"/>
</dbReference>
<dbReference type="STRING" id="210143.A0A1R3JG14"/>
<dbReference type="Proteomes" id="UP000188268">
    <property type="component" value="Unassembled WGS sequence"/>
</dbReference>
<keyword evidence="2" id="KW-0540">Nuclease</keyword>
<reference evidence="2 3" key="1">
    <citation type="submission" date="2013-09" db="EMBL/GenBank/DDBJ databases">
        <title>Corchorus capsularis genome sequencing.</title>
        <authorList>
            <person name="Alam M."/>
            <person name="Haque M.S."/>
            <person name="Islam M.S."/>
            <person name="Emdad E.M."/>
            <person name="Islam M.M."/>
            <person name="Ahmed B."/>
            <person name="Halim A."/>
            <person name="Hossen Q.M.M."/>
            <person name="Hossain M.Z."/>
            <person name="Ahmed R."/>
            <person name="Khan M.M."/>
            <person name="Islam R."/>
            <person name="Rashid M.M."/>
            <person name="Khan S.A."/>
            <person name="Rahman M.S."/>
            <person name="Alam M."/>
        </authorList>
    </citation>
    <scope>NUCLEOTIDE SEQUENCE [LARGE SCALE GENOMIC DNA]</scope>
    <source>
        <strain evidence="3">cv. CVL-1</strain>
        <tissue evidence="2">Whole seedling</tissue>
    </source>
</reference>
<sequence length="495" mass="56503">MEMVVTLPSTKPVVGCDMIPYVRFTPPLPRPLYKLSYTWDRKIKKFCSVHPSELATVECNVCAKLGQSYNCCSVKCYKEAWPTHKHSHPNPSTSPESDYRDSVLEYDDSRQWEWVGSSEFYKPSEKDVNCILRVTCVAQDPAEGTPLAPVYIKETDPVIPFPPLCGRCMIESGSYQKSHLNFETQSSDGFTFSVLSYNILADFYARLGKHNYCPDWACTWEYRKKNLLREIINYSADIICLQEVQSDHFDIFLESELKKEGYSARYKKKKSELYTSNGSVSEGCAIFYRCELFKEITKYELEFDQIENEEKVLENLEPEERPIRLKRLQKDNVALIVILGAIKPGSTGDGFHDPHMLLLKGRITHIPAEKENPVGIWACLKLEHSLDLVSAYASFFKLDGIEEKHLKRMNRQNHEPLFTNYTEEFRGTLDYILHTADSLKVEGLLELVDSGSVASGEGGYLPSPKWSSDHIALMAKFRVKPPSPSELALSLPQKI</sequence>
<dbReference type="OMA" id="LWSSDHV"/>